<reference evidence="1" key="1">
    <citation type="journal article" date="2010" name="BMC Evol. Biol.">
        <title>A phylogenetic mosaic plastid proteome and unusual plastid-targeting signals in the green-colored dinoflagellate Lepidodinium chlorophorum.</title>
        <authorList>
            <person name="Minge M.A."/>
            <person name="Shalchian-Tabrizi K."/>
            <person name="Torresen O.K."/>
            <person name="Takishita K."/>
            <person name="Probert I."/>
            <person name="Inagaki Y."/>
            <person name="Klaveness D."/>
            <person name="Jakobsen K.S."/>
        </authorList>
    </citation>
    <scope>NUCLEOTIDE SEQUENCE</scope>
    <source>
        <strain evidence="1">RCC1488</strain>
    </source>
</reference>
<evidence type="ECO:0000313" key="1">
    <source>
        <dbReference type="EMBL" id="CCC15105.1"/>
    </source>
</evidence>
<accession>F8LSX4</accession>
<protein>
    <submittedName>
        <fullName evidence="1">Oxygen-evolving enhancer protein 2</fullName>
    </submittedName>
</protein>
<dbReference type="Gene3D" id="3.40.1000.10">
    <property type="entry name" value="Mog1/PsbP, alpha/beta/alpha sandwich"/>
    <property type="match status" value="1"/>
</dbReference>
<reference evidence="1" key="2">
    <citation type="submission" date="2011-02" db="EMBL/GenBank/DDBJ databases">
        <authorList>
            <person name="Minge M.A."/>
        </authorList>
    </citation>
    <scope>NUCLEOTIDE SEQUENCE</scope>
    <source>
        <strain evidence="1">RCC1488</strain>
    </source>
</reference>
<dbReference type="SUPFAM" id="SSF55724">
    <property type="entry name" value="Mog1p/PsbP-like"/>
    <property type="match status" value="1"/>
</dbReference>
<feature type="non-terminal residue" evidence="1">
    <location>
        <position position="191"/>
    </location>
</feature>
<gene>
    <name evidence="1" type="primary">PsbP</name>
</gene>
<proteinExistence type="evidence at transcript level"/>
<name>F8LSX4_LEPCH</name>
<dbReference type="AlphaFoldDB" id="F8LSX4"/>
<dbReference type="EMBL" id="FR874023">
    <property type="protein sequence ID" value="CCC15105.1"/>
    <property type="molecule type" value="mRNA"/>
</dbReference>
<organism evidence="1">
    <name type="scientific">Lepidodinium chlorophorum</name>
    <name type="common">Dinoflagellate</name>
    <name type="synonym">Gymnodinium chlorophorum</name>
    <dbReference type="NCBI Taxonomy" id="107758"/>
    <lineage>
        <taxon>Eukaryota</taxon>
        <taxon>Sar</taxon>
        <taxon>Alveolata</taxon>
        <taxon>Dinophyceae</taxon>
        <taxon>Gymnodiniales</taxon>
        <taxon>Gymnodiniaceae</taxon>
        <taxon>Lepidodinium</taxon>
    </lineage>
</organism>
<sequence length="191" mass="20441">MILRGSSLRSAHSERKTVLVSLLLGCAFAALLSLPQTRHEEDLATTLALASSAMTQPRFARQQMQRASAFTSEHEHDHSAAHVEPGMVKSSVGKRALLAGGAFAFAGASLKDRAALAAYGDGANIFAGRATNPSGFSAYSGDGFSLLLPSKWNPSKEKDFDGVVLRYENNADRSNDLMGLKIKNAKNKMED</sequence>
<dbReference type="InterPro" id="IPR016123">
    <property type="entry name" value="Mog1/PsbP_a/b/a-sand"/>
</dbReference>